<keyword evidence="2" id="KW-0472">Membrane</keyword>
<comment type="caution">
    <text evidence="3">The sequence shown here is derived from an EMBL/GenBank/DDBJ whole genome shotgun (WGS) entry which is preliminary data.</text>
</comment>
<dbReference type="RefSeq" id="WP_346029781.1">
    <property type="nucleotide sequence ID" value="NZ_BAAANV010000025.1"/>
</dbReference>
<feature type="compositionally biased region" description="Polar residues" evidence="1">
    <location>
        <begin position="1"/>
        <end position="18"/>
    </location>
</feature>
<feature type="transmembrane region" description="Helical" evidence="2">
    <location>
        <begin position="112"/>
        <end position="137"/>
    </location>
</feature>
<keyword evidence="2" id="KW-1133">Transmembrane helix</keyword>
<name>A0ABN2BA12_9MICO</name>
<keyword evidence="4" id="KW-1185">Reference proteome</keyword>
<evidence type="ECO:0000313" key="4">
    <source>
        <dbReference type="Proteomes" id="UP001501288"/>
    </source>
</evidence>
<organism evidence="3 4">
    <name type="scientific">Dermacoccus barathri</name>
    <dbReference type="NCBI Taxonomy" id="322601"/>
    <lineage>
        <taxon>Bacteria</taxon>
        <taxon>Bacillati</taxon>
        <taxon>Actinomycetota</taxon>
        <taxon>Actinomycetes</taxon>
        <taxon>Micrococcales</taxon>
        <taxon>Dermacoccaceae</taxon>
        <taxon>Dermacoccus</taxon>
    </lineage>
</organism>
<dbReference type="Proteomes" id="UP001501288">
    <property type="component" value="Unassembled WGS sequence"/>
</dbReference>
<protein>
    <recommendedName>
        <fullName evidence="5">DUF4190 domain-containing protein</fullName>
    </recommendedName>
</protein>
<reference evidence="3 4" key="1">
    <citation type="journal article" date="2019" name="Int. J. Syst. Evol. Microbiol.">
        <title>The Global Catalogue of Microorganisms (GCM) 10K type strain sequencing project: providing services to taxonomists for standard genome sequencing and annotation.</title>
        <authorList>
            <consortium name="The Broad Institute Genomics Platform"/>
            <consortium name="The Broad Institute Genome Sequencing Center for Infectious Disease"/>
            <person name="Wu L."/>
            <person name="Ma J."/>
        </authorList>
    </citation>
    <scope>NUCLEOTIDE SEQUENCE [LARGE SCALE GENOMIC DNA]</scope>
    <source>
        <strain evidence="3 4">JCM 14588</strain>
    </source>
</reference>
<feature type="compositionally biased region" description="Low complexity" evidence="1">
    <location>
        <begin position="43"/>
        <end position="71"/>
    </location>
</feature>
<accession>A0ABN2BA12</accession>
<dbReference type="EMBL" id="BAAANV010000025">
    <property type="protein sequence ID" value="GAA1536969.1"/>
    <property type="molecule type" value="Genomic_DNA"/>
</dbReference>
<feature type="transmembrane region" description="Helical" evidence="2">
    <location>
        <begin position="79"/>
        <end position="100"/>
    </location>
</feature>
<evidence type="ECO:0000256" key="2">
    <source>
        <dbReference type="SAM" id="Phobius"/>
    </source>
</evidence>
<evidence type="ECO:0008006" key="5">
    <source>
        <dbReference type="Google" id="ProtNLM"/>
    </source>
</evidence>
<proteinExistence type="predicted"/>
<sequence length="149" mass="15749">MTQNPNPYGDPQQGQNPQHYGGQTGAYGAQNLQQPGGYGQQGYGAPQQPPYGGYQQPQQFGQQYGQQPYGQMAPKRSGVATTFGIILAIVAGIIALGALGSTAQNPPYGSGAAYTIGWFIGMAIFVGVPALGAYLLLTSHKRKAKRQTW</sequence>
<gene>
    <name evidence="3" type="ORF">GCM10009762_08330</name>
</gene>
<evidence type="ECO:0000256" key="1">
    <source>
        <dbReference type="SAM" id="MobiDB-lite"/>
    </source>
</evidence>
<evidence type="ECO:0000313" key="3">
    <source>
        <dbReference type="EMBL" id="GAA1536969.1"/>
    </source>
</evidence>
<keyword evidence="2" id="KW-0812">Transmembrane</keyword>
<feature type="region of interest" description="Disordered" evidence="1">
    <location>
        <begin position="1"/>
        <end position="74"/>
    </location>
</feature>